<dbReference type="Gene3D" id="1.10.287.2480">
    <property type="match status" value="1"/>
</dbReference>
<keyword evidence="4" id="KW-1032">Host cell membrane</keyword>
<comment type="similarity">
    <text evidence="1 18">Belongs to the paramyxoviruses fusion glycoprotein family.</text>
</comment>
<dbReference type="GO" id="GO:0019031">
    <property type="term" value="C:viral envelope"/>
    <property type="evidence" value="ECO:0007669"/>
    <property type="project" value="UniProtKB-KW"/>
</dbReference>
<keyword evidence="9" id="KW-0946">Virion</keyword>
<evidence type="ECO:0000256" key="4">
    <source>
        <dbReference type="ARBA" id="ARBA00022511"/>
    </source>
</evidence>
<keyword evidence="8" id="KW-0732">Signal</keyword>
<evidence type="ECO:0000256" key="9">
    <source>
        <dbReference type="ARBA" id="ARBA00022844"/>
    </source>
</evidence>
<evidence type="ECO:0000256" key="17">
    <source>
        <dbReference type="ARBA" id="ARBA00023296"/>
    </source>
</evidence>
<dbReference type="SUPFAM" id="SSF69922">
    <property type="entry name" value="Head and neck region of the ectodomain of NDV fusion glycoprotein"/>
    <property type="match status" value="1"/>
</dbReference>
<keyword evidence="6" id="KW-1162">Viral penetration into host cytoplasm</keyword>
<keyword evidence="16" id="KW-0325">Glycoprotein</keyword>
<proteinExistence type="inferred from homology"/>
<keyword evidence="17" id="KW-1160">Virus entry into host cell</keyword>
<keyword evidence="12 18" id="KW-1133">Transmembrane helix</keyword>
<evidence type="ECO:0000256" key="7">
    <source>
        <dbReference type="ARBA" id="ARBA00022692"/>
    </source>
</evidence>
<keyword evidence="14 18" id="KW-0472">Membrane</keyword>
<sequence length="549" mass="59784">MGVLNLRNTIVIVGVWLIYLNSVDTQLALSELSKIGVIPGRSYNLKLSTTATTQLMVIKLIPNLENMTNCSTGVLTSYKKMLNRILEPIDAALKKIKSAVTDKPSNEVGGVRFWGAVIGGVALTVATSAQITAGVALHNSIQNANAIYQLKESIKNSNKAIQELQTATQQTVVVLNALQDQINNQLVPAINNLGCQVVANTLGLRLNQYFSEISLVFGPSLRDPTAETLSIQALSRAFNGDFDSMLAKLKYDDKDFLDLLESDSIRGRIIDVSLNDYLIMIQIEYPSLISIKDATIQTFNLISYNHRGSEWMSIFPRQLLIRGTYLSNIDISDCVITSASMICKSDTSTPISSVTWACANGNLTGCARTRVVNTHVPRFALSGGVIFANCAPIVCQCQDPLFSINQEPSTTNVMIGAETCKEVFVGGVYVTLGKSSLPRSVYAENVTLGGPISVDPIDIGNEISSIQDSVNKSQEYLDYANELLNKVNPNIINMQSFSFILIASILMIIWFVVTLVWLIYLTKTTSLISRMGNMGSRSSTVNSLSGFVG</sequence>
<name>A0A8F7CEU6_9MONO</name>
<evidence type="ECO:0000313" key="20">
    <source>
        <dbReference type="Proteomes" id="UP001244659"/>
    </source>
</evidence>
<evidence type="ECO:0000256" key="6">
    <source>
        <dbReference type="ARBA" id="ARBA00022595"/>
    </source>
</evidence>
<evidence type="ECO:0000256" key="11">
    <source>
        <dbReference type="ARBA" id="ARBA00022879"/>
    </source>
</evidence>
<evidence type="ECO:0000256" key="18">
    <source>
        <dbReference type="RuleBase" id="RU003705"/>
    </source>
</evidence>
<evidence type="ECO:0000256" key="12">
    <source>
        <dbReference type="ARBA" id="ARBA00022989"/>
    </source>
</evidence>
<dbReference type="EMBL" id="MT823459">
    <property type="protein sequence ID" value="QXU63438.1"/>
    <property type="molecule type" value="Viral_cRNA"/>
</dbReference>
<keyword evidence="3" id="KW-1168">Fusion of virus membrane with host membrane</keyword>
<keyword evidence="13" id="KW-0175">Coiled coil</keyword>
<keyword evidence="10" id="KW-1043">Host membrane</keyword>
<keyword evidence="11 18" id="KW-0261">Viral envelope protein</keyword>
<dbReference type="Pfam" id="PF00523">
    <property type="entry name" value="Fusion_gly"/>
    <property type="match status" value="1"/>
</dbReference>
<comment type="subunit">
    <text evidence="18">Homotrimer of disulfide-linked F1-F2.</text>
</comment>
<evidence type="ECO:0000256" key="13">
    <source>
        <dbReference type="ARBA" id="ARBA00023054"/>
    </source>
</evidence>
<reference evidence="19" key="1">
    <citation type="submission" date="2020-07" db="EMBL/GenBank/DDBJ databases">
        <authorList>
            <person name="Song J.-W."/>
        </authorList>
    </citation>
    <scope>NUCLEOTIDE SEQUENCE</scope>
    <source>
        <strain evidence="19">Aa-17-179</strain>
    </source>
</reference>
<dbReference type="GO" id="GO:0019064">
    <property type="term" value="P:fusion of virus membrane with host plasma membrane"/>
    <property type="evidence" value="ECO:0007669"/>
    <property type="project" value="UniProtKB-KW"/>
</dbReference>
<organism evidence="19 20">
    <name type="scientific">Jeilongvirus sp</name>
    <dbReference type="NCBI Taxonomy" id="2686070"/>
    <lineage>
        <taxon>Viruses</taxon>
        <taxon>Riboviria</taxon>
        <taxon>Orthornavirae</taxon>
        <taxon>Negarnaviricota</taxon>
        <taxon>Haploviricotina</taxon>
        <taxon>Monjiviricetes</taxon>
        <taxon>Mononegavirales</taxon>
        <taxon>Paramyxoviridae</taxon>
        <taxon>Orthoparamyxovirinae</taxon>
        <taxon>Jeilongvirus</taxon>
    </lineage>
</organism>
<evidence type="ECO:0000256" key="16">
    <source>
        <dbReference type="ARBA" id="ARBA00023180"/>
    </source>
</evidence>
<keyword evidence="20" id="KW-1185">Reference proteome</keyword>
<evidence type="ECO:0000313" key="19">
    <source>
        <dbReference type="EMBL" id="QXU63438.1"/>
    </source>
</evidence>
<comment type="subcellular location">
    <subcellularLocation>
        <location evidence="18">Virion membrane</location>
        <topology evidence="18">Single-pass type I membrane protein</topology>
    </subcellularLocation>
    <subcellularLocation>
        <location evidence="18">Host cell membrane</location>
        <topology evidence="18">Single-pass membrane protein</topology>
    </subcellularLocation>
</comment>
<keyword evidence="7 18" id="KW-0812">Transmembrane</keyword>
<dbReference type="GO" id="GO:0020002">
    <property type="term" value="C:host cell plasma membrane"/>
    <property type="evidence" value="ECO:0007669"/>
    <property type="project" value="UniProtKB-SubCell"/>
</dbReference>
<dbReference type="GO" id="GO:0046718">
    <property type="term" value="P:symbiont entry into host cell"/>
    <property type="evidence" value="ECO:0007669"/>
    <property type="project" value="UniProtKB-KW"/>
</dbReference>
<keyword evidence="15" id="KW-1015">Disulfide bond</keyword>
<evidence type="ECO:0000256" key="2">
    <source>
        <dbReference type="ARBA" id="ARBA00016586"/>
    </source>
</evidence>
<evidence type="ECO:0000256" key="10">
    <source>
        <dbReference type="ARBA" id="ARBA00022870"/>
    </source>
</evidence>
<dbReference type="Gene3D" id="6.10.10.110">
    <property type="match status" value="1"/>
</dbReference>
<dbReference type="Gene3D" id="2.40.490.10">
    <property type="entry name" value="Newcastle disease virus like domain"/>
    <property type="match status" value="1"/>
</dbReference>
<dbReference type="SUPFAM" id="SSF58069">
    <property type="entry name" value="Virus ectodomain"/>
    <property type="match status" value="1"/>
</dbReference>
<evidence type="ECO:0000256" key="15">
    <source>
        <dbReference type="ARBA" id="ARBA00023157"/>
    </source>
</evidence>
<dbReference type="GO" id="GO:0055036">
    <property type="term" value="C:virion membrane"/>
    <property type="evidence" value="ECO:0007669"/>
    <property type="project" value="UniProtKB-SubCell"/>
</dbReference>
<protein>
    <recommendedName>
        <fullName evidence="2 18">Fusion glycoprotein F0</fullName>
    </recommendedName>
</protein>
<feature type="transmembrane region" description="Helical" evidence="18">
    <location>
        <begin position="497"/>
        <end position="521"/>
    </location>
</feature>
<dbReference type="Proteomes" id="UP001244659">
    <property type="component" value="Segment"/>
</dbReference>
<evidence type="ECO:0000256" key="3">
    <source>
        <dbReference type="ARBA" id="ARBA00022506"/>
    </source>
</evidence>
<evidence type="ECO:0000256" key="1">
    <source>
        <dbReference type="ARBA" id="ARBA00008211"/>
    </source>
</evidence>
<dbReference type="InterPro" id="IPR000776">
    <property type="entry name" value="Fusion_F0_Paramyxovir"/>
</dbReference>
<evidence type="ECO:0000256" key="5">
    <source>
        <dbReference type="ARBA" id="ARBA00022521"/>
    </source>
</evidence>
<accession>A0A8F7CEU6</accession>
<reference evidence="19" key="2">
    <citation type="journal article" date="2021" name="Virology (Lond)">
        <title>Novel Paju Apodemus paramyxovirus 1 and 2, harbored by Apodemus agrarius in the Republic of Korea.</title>
        <authorList>
            <person name="Lee S.H."/>
            <person name="No J.S."/>
            <person name="Kim K."/>
            <person name="Budhathoki S."/>
            <person name="Park K."/>
            <person name="Lee G.Y."/>
            <person name="Cho S."/>
            <person name="Kim B.H."/>
            <person name="Cho S."/>
            <person name="Kim J."/>
            <person name="Lee J."/>
            <person name="Cho S.H."/>
            <person name="Kim H.C."/>
            <person name="Klein T.A."/>
            <person name="Uhm C.S."/>
            <person name="Kim W.K."/>
            <person name="Song J.W."/>
        </authorList>
    </citation>
    <scope>NUCLEOTIDE SEQUENCE</scope>
    <source>
        <strain evidence="19">Aa-17-179</strain>
    </source>
</reference>
<keyword evidence="5" id="KW-1169">Fusion of virus membrane with host cell membrane</keyword>
<evidence type="ECO:0000256" key="14">
    <source>
        <dbReference type="ARBA" id="ARBA00023136"/>
    </source>
</evidence>
<evidence type="ECO:0000256" key="8">
    <source>
        <dbReference type="ARBA" id="ARBA00022729"/>
    </source>
</evidence>
<dbReference type="Gene3D" id="2.60.40.1690">
    <property type="entry name" value="Head and neck region of the ectodomain of NDV fusion glycoprotein"/>
    <property type="match status" value="1"/>
</dbReference>